<dbReference type="InterPro" id="IPR019826">
    <property type="entry name" value="Carboxylesterase_B_AS"/>
</dbReference>
<dbReference type="Pfam" id="PF00135">
    <property type="entry name" value="COesterase"/>
    <property type="match status" value="1"/>
</dbReference>
<feature type="domain" description="Carboxylesterase type B" evidence="4">
    <location>
        <begin position="27"/>
        <end position="479"/>
    </location>
</feature>
<dbReference type="SUPFAM" id="SSF53474">
    <property type="entry name" value="alpha/beta-Hydrolases"/>
    <property type="match status" value="1"/>
</dbReference>
<reference evidence="5" key="1">
    <citation type="submission" date="2023-07" db="EMBL/GenBank/DDBJ databases">
        <title>Gilvimarinus algae sp. nov., isolated from the surface of Kelp.</title>
        <authorList>
            <person name="Sun Y.Y."/>
            <person name="Gong Y."/>
            <person name="Du Z.J."/>
        </authorList>
    </citation>
    <scope>NUCLEOTIDE SEQUENCE</scope>
    <source>
        <strain evidence="5">SDUM040014</strain>
    </source>
</reference>
<dbReference type="InterPro" id="IPR002018">
    <property type="entry name" value="CarbesteraseB"/>
</dbReference>
<dbReference type="EC" id="3.1.1.-" evidence="3"/>
<sequence length="504" mass="55623">MLLVLLLCQGAWADTLEAQDTPQLKSSAVIQLEQGNIQGVVRAKVGHYLGIAYAQPPVGPLRWQPPQTVQAHNGVRQASSFGPACWQPRSDNQPALNMSEDCLTLNIWAPLKPQESLPVMVWIHGGGFTSGSGQINGQALAEQGVIVVSFNYRLGPLGFLQHPALDTPIANFGLLDAVQALRWVNTNIASFGGNPNNVTLFGVSAGGMMVNLLLVNEQAQGLFHKAIPQSGYLSWPLPTTESQSDKRVMDMNGTPVPTAEALAKALTQTLFDTPPTQAELQSLPAPALIDAVTGFYRPVVDGNTLQDQPYRLLRRQPPRIPVMTGGNSFEGSVMPYSGLSVEAYKRYWKGDYSSLTARYQTDFAHSEVRGFQRAFGDERYLLSAYVTGQAWQKTKQPAWLYYITLADNDHPGAPHGRDAYLLFNGHESERRQDQVLTQQLRQYWANFARTGNPNGEGLPAWPAYTAKDKQWLMLGETVTQGAVKPESLELLEQKITEREHFPER</sequence>
<dbReference type="Proteomes" id="UP001168380">
    <property type="component" value="Unassembled WGS sequence"/>
</dbReference>
<comment type="similarity">
    <text evidence="1 3">Belongs to the type-B carboxylesterase/lipase family.</text>
</comment>
<comment type="caution">
    <text evidence="5">The sequence shown here is derived from an EMBL/GenBank/DDBJ whole genome shotgun (WGS) entry which is preliminary data.</text>
</comment>
<organism evidence="5 6">
    <name type="scientific">Gilvimarinus algae</name>
    <dbReference type="NCBI Taxonomy" id="3058037"/>
    <lineage>
        <taxon>Bacteria</taxon>
        <taxon>Pseudomonadati</taxon>
        <taxon>Pseudomonadota</taxon>
        <taxon>Gammaproteobacteria</taxon>
        <taxon>Cellvibrionales</taxon>
        <taxon>Cellvibrionaceae</taxon>
        <taxon>Gilvimarinus</taxon>
    </lineage>
</organism>
<dbReference type="InterPro" id="IPR050309">
    <property type="entry name" value="Type-B_Carboxylest/Lipase"/>
</dbReference>
<dbReference type="InterPro" id="IPR019819">
    <property type="entry name" value="Carboxylesterase_B_CS"/>
</dbReference>
<evidence type="ECO:0000313" key="5">
    <source>
        <dbReference type="EMBL" id="MDO3382425.1"/>
    </source>
</evidence>
<evidence type="ECO:0000259" key="4">
    <source>
        <dbReference type="Pfam" id="PF00135"/>
    </source>
</evidence>
<accession>A0ABT8TEN9</accession>
<dbReference type="InterPro" id="IPR029058">
    <property type="entry name" value="AB_hydrolase_fold"/>
</dbReference>
<keyword evidence="2 3" id="KW-0378">Hydrolase</keyword>
<evidence type="ECO:0000256" key="1">
    <source>
        <dbReference type="ARBA" id="ARBA00005964"/>
    </source>
</evidence>
<protein>
    <recommendedName>
        <fullName evidence="3">Carboxylic ester hydrolase</fullName>
        <ecNumber evidence="3">3.1.1.-</ecNumber>
    </recommendedName>
</protein>
<dbReference type="PROSITE" id="PS00122">
    <property type="entry name" value="CARBOXYLESTERASE_B_1"/>
    <property type="match status" value="1"/>
</dbReference>
<proteinExistence type="inferred from homology"/>
<evidence type="ECO:0000256" key="3">
    <source>
        <dbReference type="RuleBase" id="RU361235"/>
    </source>
</evidence>
<name>A0ABT8TEN9_9GAMM</name>
<dbReference type="Gene3D" id="3.40.50.1820">
    <property type="entry name" value="alpha/beta hydrolase"/>
    <property type="match status" value="1"/>
</dbReference>
<dbReference type="PROSITE" id="PS00941">
    <property type="entry name" value="CARBOXYLESTERASE_B_2"/>
    <property type="match status" value="1"/>
</dbReference>
<evidence type="ECO:0000313" key="6">
    <source>
        <dbReference type="Proteomes" id="UP001168380"/>
    </source>
</evidence>
<evidence type="ECO:0000256" key="2">
    <source>
        <dbReference type="ARBA" id="ARBA00022801"/>
    </source>
</evidence>
<dbReference type="PANTHER" id="PTHR11559">
    <property type="entry name" value="CARBOXYLESTERASE"/>
    <property type="match status" value="1"/>
</dbReference>
<dbReference type="EMBL" id="JAULRT010000052">
    <property type="protein sequence ID" value="MDO3382425.1"/>
    <property type="molecule type" value="Genomic_DNA"/>
</dbReference>
<keyword evidence="6" id="KW-1185">Reference proteome</keyword>
<gene>
    <name evidence="5" type="ORF">QWI16_09585</name>
</gene>